<reference evidence="5" key="1">
    <citation type="journal article" date="2007" name="Proc. Natl. Acad. Sci. U.S.A.">
        <title>Genome sequencing reveals complex secondary metabolome in the marine actinomycete Salinispora tropica.</title>
        <authorList>
            <person name="Udwary D.W."/>
            <person name="Zeigler L."/>
            <person name="Asolkar R.N."/>
            <person name="Singan V."/>
            <person name="Lapidus A."/>
            <person name="Fenical W."/>
            <person name="Jensen P.R."/>
            <person name="Moore B.S."/>
        </authorList>
    </citation>
    <scope>NUCLEOTIDE SEQUENCE [LARGE SCALE GENOMIC DNA]</scope>
    <source>
        <strain evidence="5">ATCC BAA-916 / DSM 44818 / CNB-440</strain>
    </source>
</reference>
<dbReference type="EMBL" id="CP000667">
    <property type="protein sequence ID" value="ABP53201.1"/>
    <property type="molecule type" value="Genomic_DNA"/>
</dbReference>
<organism evidence="4 5">
    <name type="scientific">Salinispora tropica (strain ATCC BAA-916 / DSM 44818 / JCM 13857 / NBRC 105044 / CNB-440)</name>
    <dbReference type="NCBI Taxonomy" id="369723"/>
    <lineage>
        <taxon>Bacteria</taxon>
        <taxon>Bacillati</taxon>
        <taxon>Actinomycetota</taxon>
        <taxon>Actinomycetes</taxon>
        <taxon>Micromonosporales</taxon>
        <taxon>Micromonosporaceae</taxon>
        <taxon>Salinispora</taxon>
    </lineage>
</organism>
<evidence type="ECO:0000256" key="2">
    <source>
        <dbReference type="SAM" id="Phobius"/>
    </source>
</evidence>
<feature type="compositionally biased region" description="Polar residues" evidence="1">
    <location>
        <begin position="1"/>
        <end position="11"/>
    </location>
</feature>
<evidence type="ECO:0000313" key="4">
    <source>
        <dbReference type="EMBL" id="ABP53201.1"/>
    </source>
</evidence>
<dbReference type="Proteomes" id="UP000000235">
    <property type="component" value="Chromosome"/>
</dbReference>
<dbReference type="RefSeq" id="WP_011904635.1">
    <property type="nucleotide sequence ID" value="NC_009380.1"/>
</dbReference>
<protein>
    <recommendedName>
        <fullName evidence="3">DUF4190 domain-containing protein</fullName>
    </recommendedName>
</protein>
<dbReference type="KEGG" id="stp:Strop_0724"/>
<keyword evidence="5" id="KW-1185">Reference proteome</keyword>
<dbReference type="Pfam" id="PF13828">
    <property type="entry name" value="DUF4190"/>
    <property type="match status" value="1"/>
</dbReference>
<feature type="transmembrane region" description="Helical" evidence="2">
    <location>
        <begin position="143"/>
        <end position="174"/>
    </location>
</feature>
<feature type="region of interest" description="Disordered" evidence="1">
    <location>
        <begin position="1"/>
        <end position="67"/>
    </location>
</feature>
<gene>
    <name evidence="4" type="ordered locus">Strop_0724</name>
</gene>
<dbReference type="HOGENOM" id="CLU_126534_0_0_11"/>
<evidence type="ECO:0000313" key="5">
    <source>
        <dbReference type="Proteomes" id="UP000000235"/>
    </source>
</evidence>
<dbReference type="STRING" id="369723.Strop_0724"/>
<dbReference type="eggNOG" id="ENOG5033A46">
    <property type="taxonomic scope" value="Bacteria"/>
</dbReference>
<keyword evidence="2" id="KW-0812">Transmembrane</keyword>
<evidence type="ECO:0000259" key="3">
    <source>
        <dbReference type="Pfam" id="PF13828"/>
    </source>
</evidence>
<evidence type="ECO:0000256" key="1">
    <source>
        <dbReference type="SAM" id="MobiDB-lite"/>
    </source>
</evidence>
<dbReference type="PATRIC" id="fig|369723.5.peg.732"/>
<feature type="transmembrane region" description="Helical" evidence="2">
    <location>
        <begin position="98"/>
        <end position="122"/>
    </location>
</feature>
<dbReference type="AlphaFoldDB" id="A4X2V1"/>
<accession>A4X2V1</accession>
<keyword evidence="2" id="KW-0472">Membrane</keyword>
<proteinExistence type="predicted"/>
<dbReference type="InterPro" id="IPR025241">
    <property type="entry name" value="DUF4190"/>
</dbReference>
<sequence>MAYPPSSGNRTDPTRPLSGLLNDNQENANPGQQSTPAALAVSQLGPGQPAGGVPHPPSGPHPGAYPVSGPYPNAFPMNGYPQPTYLGYGYRQPETNGLSVAALVLSLVGIVSCVTAPAGAALGHVAQQQIRGTGERGNGLAKAAIIIGWIMTGLTLLSIASYVVLFGVSAAILIGSTP</sequence>
<feature type="compositionally biased region" description="Polar residues" evidence="1">
    <location>
        <begin position="21"/>
        <end position="36"/>
    </location>
</feature>
<feature type="domain" description="DUF4190" evidence="3">
    <location>
        <begin position="98"/>
        <end position="157"/>
    </location>
</feature>
<keyword evidence="2" id="KW-1133">Transmembrane helix</keyword>
<name>A4X2V1_SALTO</name>